<keyword evidence="1" id="KW-1133">Transmembrane helix</keyword>
<gene>
    <name evidence="3" type="ORF">C447_10740</name>
</gene>
<organism evidence="3 4">
    <name type="scientific">Halococcus hamelinensis 100A6</name>
    <dbReference type="NCBI Taxonomy" id="1132509"/>
    <lineage>
        <taxon>Archaea</taxon>
        <taxon>Methanobacteriati</taxon>
        <taxon>Methanobacteriota</taxon>
        <taxon>Stenosarchaea group</taxon>
        <taxon>Halobacteria</taxon>
        <taxon>Halobacteriales</taxon>
        <taxon>Halococcaceae</taxon>
        <taxon>Halococcus</taxon>
    </lineage>
</organism>
<dbReference type="PATRIC" id="fig|1132509.6.peg.2428"/>
<feature type="domain" description="DUF8163" evidence="2">
    <location>
        <begin position="2"/>
        <end position="142"/>
    </location>
</feature>
<sequence length="143" mass="14401">MLAALGVLVATATTVLLVGPLGLLVAVAVGAGQYLFGTAVAFALGQVVLVGLLPFDGPVADFALAEAGLCLVLVCGLVDHAEPVRSVVATLVAGVAVGGLTWLVFRATDSVPLTGGALVVGLALVLYAGHRYERVRLGLVERE</sequence>
<reference evidence="3 4" key="1">
    <citation type="journal article" date="2014" name="PLoS Genet.">
        <title>Phylogenetically driven sequencing of extremely halophilic archaea reveals strategies for static and dynamic osmo-response.</title>
        <authorList>
            <person name="Becker E.A."/>
            <person name="Seitzer P.M."/>
            <person name="Tritt A."/>
            <person name="Larsen D."/>
            <person name="Krusor M."/>
            <person name="Yao A.I."/>
            <person name="Wu D."/>
            <person name="Madern D."/>
            <person name="Eisen J.A."/>
            <person name="Darling A.E."/>
            <person name="Facciotti M.T."/>
        </authorList>
    </citation>
    <scope>NUCLEOTIDE SEQUENCE [LARGE SCALE GENOMIC DNA]</scope>
    <source>
        <strain evidence="3 4">100A6</strain>
    </source>
</reference>
<feature type="transmembrane region" description="Helical" evidence="1">
    <location>
        <begin position="59"/>
        <end position="78"/>
    </location>
</feature>
<feature type="transmembrane region" description="Helical" evidence="1">
    <location>
        <begin position="34"/>
        <end position="53"/>
    </location>
</feature>
<feature type="transmembrane region" description="Helical" evidence="1">
    <location>
        <begin position="87"/>
        <end position="105"/>
    </location>
</feature>
<keyword evidence="1" id="KW-0472">Membrane</keyword>
<accession>M0LWF2</accession>
<evidence type="ECO:0000313" key="3">
    <source>
        <dbReference type="EMBL" id="EMA37907.1"/>
    </source>
</evidence>
<protein>
    <recommendedName>
        <fullName evidence="2">DUF8163 domain-containing protein</fullName>
    </recommendedName>
</protein>
<evidence type="ECO:0000256" key="1">
    <source>
        <dbReference type="SAM" id="Phobius"/>
    </source>
</evidence>
<keyword evidence="1" id="KW-0812">Transmembrane</keyword>
<dbReference type="Proteomes" id="UP000011566">
    <property type="component" value="Unassembled WGS sequence"/>
</dbReference>
<dbReference type="InterPro" id="IPR058477">
    <property type="entry name" value="DUF8163"/>
</dbReference>
<dbReference type="OrthoDB" id="214867at2157"/>
<feature type="transmembrane region" description="Helical" evidence="1">
    <location>
        <begin position="111"/>
        <end position="129"/>
    </location>
</feature>
<keyword evidence="4" id="KW-1185">Reference proteome</keyword>
<dbReference type="Pfam" id="PF26496">
    <property type="entry name" value="DUF8163"/>
    <property type="match status" value="1"/>
</dbReference>
<dbReference type="eggNOG" id="arCOG11232">
    <property type="taxonomic scope" value="Archaea"/>
</dbReference>
<dbReference type="EMBL" id="AOMB01000032">
    <property type="protein sequence ID" value="EMA37907.1"/>
    <property type="molecule type" value="Genomic_DNA"/>
</dbReference>
<comment type="caution">
    <text evidence="3">The sequence shown here is derived from an EMBL/GenBank/DDBJ whole genome shotgun (WGS) entry which is preliminary data.</text>
</comment>
<dbReference type="AlphaFoldDB" id="M0LWF2"/>
<proteinExistence type="predicted"/>
<evidence type="ECO:0000259" key="2">
    <source>
        <dbReference type="Pfam" id="PF26496"/>
    </source>
</evidence>
<feature type="transmembrane region" description="Helical" evidence="1">
    <location>
        <begin position="6"/>
        <end position="27"/>
    </location>
</feature>
<name>M0LWF2_9EURY</name>
<evidence type="ECO:0000313" key="4">
    <source>
        <dbReference type="Proteomes" id="UP000011566"/>
    </source>
</evidence>